<evidence type="ECO:0000259" key="2">
    <source>
        <dbReference type="PROSITE" id="PS50943"/>
    </source>
</evidence>
<accession>A0A848IYD0</accession>
<dbReference type="InterPro" id="IPR036286">
    <property type="entry name" value="LexA/Signal_pep-like_sf"/>
</dbReference>
<evidence type="ECO:0000313" key="4">
    <source>
        <dbReference type="Proteomes" id="UP000559010"/>
    </source>
</evidence>
<keyword evidence="4" id="KW-1185">Reference proteome</keyword>
<dbReference type="PROSITE" id="PS50943">
    <property type="entry name" value="HTH_CROC1"/>
    <property type="match status" value="1"/>
</dbReference>
<dbReference type="AlphaFoldDB" id="A0A848IYD0"/>
<keyword evidence="1" id="KW-0238">DNA-binding</keyword>
<dbReference type="InterPro" id="IPR015927">
    <property type="entry name" value="Peptidase_S24_S26A/B/C"/>
</dbReference>
<organism evidence="3 4">
    <name type="scientific">Marinigracilibium pacificum</name>
    <dbReference type="NCBI Taxonomy" id="2729599"/>
    <lineage>
        <taxon>Bacteria</taxon>
        <taxon>Pseudomonadati</taxon>
        <taxon>Bacteroidota</taxon>
        <taxon>Cytophagia</taxon>
        <taxon>Cytophagales</taxon>
        <taxon>Flammeovirgaceae</taxon>
        <taxon>Marinigracilibium</taxon>
    </lineage>
</organism>
<dbReference type="Pfam" id="PF01381">
    <property type="entry name" value="HTH_3"/>
    <property type="match status" value="1"/>
</dbReference>
<dbReference type="Pfam" id="PF00717">
    <property type="entry name" value="Peptidase_S24"/>
    <property type="match status" value="1"/>
</dbReference>
<dbReference type="Proteomes" id="UP000559010">
    <property type="component" value="Unassembled WGS sequence"/>
</dbReference>
<dbReference type="CDD" id="cd00093">
    <property type="entry name" value="HTH_XRE"/>
    <property type="match status" value="1"/>
</dbReference>
<dbReference type="Gene3D" id="1.10.260.40">
    <property type="entry name" value="lambda repressor-like DNA-binding domains"/>
    <property type="match status" value="1"/>
</dbReference>
<sequence length="244" mass="28210">MSQADFAQIFDIARPSVGAYEEGRSEPKIETIIQIAKYFKLSIDTLLTKELTINELYKFDLFKKEFNKEQVKNIKEPHKDSILKSTPLVTISDHLNYIVNYDHSDFINGLPEIQFPFNKAKKTRAFQVSGSEMEYEGCGINHKDIVLCTPINKEEKLDQDKLYAIVSNEDIFVRTLKNSTRTSLVLKPYNPAYDTISIKKTDIIEIWKPESIFSNILRAPSRLEERVELLEQMIAKLAKKNPEM</sequence>
<dbReference type="GO" id="GO:0003677">
    <property type="term" value="F:DNA binding"/>
    <property type="evidence" value="ECO:0007669"/>
    <property type="project" value="UniProtKB-KW"/>
</dbReference>
<dbReference type="SUPFAM" id="SSF47413">
    <property type="entry name" value="lambda repressor-like DNA-binding domains"/>
    <property type="match status" value="1"/>
</dbReference>
<evidence type="ECO:0000313" key="3">
    <source>
        <dbReference type="EMBL" id="NMM47300.1"/>
    </source>
</evidence>
<dbReference type="InterPro" id="IPR001387">
    <property type="entry name" value="Cro/C1-type_HTH"/>
</dbReference>
<name>A0A848IYD0_9BACT</name>
<dbReference type="CDD" id="cd06529">
    <property type="entry name" value="S24_LexA-like"/>
    <property type="match status" value="1"/>
</dbReference>
<reference evidence="3 4" key="1">
    <citation type="submission" date="2020-04" db="EMBL/GenBank/DDBJ databases">
        <title>Flammeovirgaceae bacterium KN852 isolated from deep sea.</title>
        <authorList>
            <person name="Zhang D.-C."/>
        </authorList>
    </citation>
    <scope>NUCLEOTIDE SEQUENCE [LARGE SCALE GENOMIC DNA]</scope>
    <source>
        <strain evidence="3 4">KN852</strain>
    </source>
</reference>
<comment type="caution">
    <text evidence="3">The sequence shown here is derived from an EMBL/GenBank/DDBJ whole genome shotgun (WGS) entry which is preliminary data.</text>
</comment>
<evidence type="ECO:0000256" key="1">
    <source>
        <dbReference type="ARBA" id="ARBA00023125"/>
    </source>
</evidence>
<protein>
    <submittedName>
        <fullName evidence="3">Helix-turn-helix domain-containing protein</fullName>
    </submittedName>
</protein>
<dbReference type="EMBL" id="JABBNU010000002">
    <property type="protein sequence ID" value="NMM47300.1"/>
    <property type="molecule type" value="Genomic_DNA"/>
</dbReference>
<dbReference type="InterPro" id="IPR010982">
    <property type="entry name" value="Lambda_DNA-bd_dom_sf"/>
</dbReference>
<proteinExistence type="predicted"/>
<dbReference type="InterPro" id="IPR039418">
    <property type="entry name" value="LexA-like"/>
</dbReference>
<dbReference type="SUPFAM" id="SSF51306">
    <property type="entry name" value="LexA/Signal peptidase"/>
    <property type="match status" value="1"/>
</dbReference>
<dbReference type="Gene3D" id="2.10.109.10">
    <property type="entry name" value="Umud Fragment, subunit A"/>
    <property type="match status" value="1"/>
</dbReference>
<feature type="domain" description="HTH cro/C1-type" evidence="2">
    <location>
        <begin position="1"/>
        <end position="46"/>
    </location>
</feature>
<dbReference type="PANTHER" id="PTHR46558:SF11">
    <property type="entry name" value="HTH-TYPE TRANSCRIPTIONAL REGULATOR XRE"/>
    <property type="match status" value="1"/>
</dbReference>
<gene>
    <name evidence="3" type="ORF">HH304_02745</name>
</gene>
<dbReference type="PANTHER" id="PTHR46558">
    <property type="entry name" value="TRACRIPTIONAL REGULATORY PROTEIN-RELATED-RELATED"/>
    <property type="match status" value="1"/>
</dbReference>